<proteinExistence type="predicted"/>
<sequence length="32" mass="3644">MTEITGTAAYTTVEPPKTQQGTPFSRYPFFIY</sequence>
<dbReference type="AlphaFoldDB" id="A0A840RQ91"/>
<comment type="caution">
    <text evidence="2">The sequence shown here is derived from an EMBL/GenBank/DDBJ whole genome shotgun (WGS) entry which is preliminary data.</text>
</comment>
<dbReference type="EMBL" id="JACHHQ010000005">
    <property type="protein sequence ID" value="MBB5200567.1"/>
    <property type="molecule type" value="Genomic_DNA"/>
</dbReference>
<dbReference type="Proteomes" id="UP000571084">
    <property type="component" value="Unassembled WGS sequence"/>
</dbReference>
<name>A0A840RQ91_9BURK</name>
<evidence type="ECO:0000313" key="3">
    <source>
        <dbReference type="Proteomes" id="UP000571084"/>
    </source>
</evidence>
<keyword evidence="3" id="KW-1185">Reference proteome</keyword>
<organism evidence="2 3">
    <name type="scientific">Glaciimonas immobilis</name>
    <dbReference type="NCBI Taxonomy" id="728004"/>
    <lineage>
        <taxon>Bacteria</taxon>
        <taxon>Pseudomonadati</taxon>
        <taxon>Pseudomonadota</taxon>
        <taxon>Betaproteobacteria</taxon>
        <taxon>Burkholderiales</taxon>
        <taxon>Oxalobacteraceae</taxon>
        <taxon>Glaciimonas</taxon>
    </lineage>
</organism>
<reference evidence="2 3" key="1">
    <citation type="submission" date="2020-08" db="EMBL/GenBank/DDBJ databases">
        <title>Genomic Encyclopedia of Type Strains, Phase IV (KMG-IV): sequencing the most valuable type-strain genomes for metagenomic binning, comparative biology and taxonomic classification.</title>
        <authorList>
            <person name="Goeker M."/>
        </authorList>
    </citation>
    <scope>NUCLEOTIDE SEQUENCE [LARGE SCALE GENOMIC DNA]</scope>
    <source>
        <strain evidence="2 3">DSM 23240</strain>
    </source>
</reference>
<protein>
    <submittedName>
        <fullName evidence="2">Uncharacterized protein</fullName>
    </submittedName>
</protein>
<feature type="compositionally biased region" description="Polar residues" evidence="1">
    <location>
        <begin position="1"/>
        <end position="10"/>
    </location>
</feature>
<evidence type="ECO:0000313" key="2">
    <source>
        <dbReference type="EMBL" id="MBB5200567.1"/>
    </source>
</evidence>
<feature type="region of interest" description="Disordered" evidence="1">
    <location>
        <begin position="1"/>
        <end position="21"/>
    </location>
</feature>
<gene>
    <name evidence="2" type="ORF">HNR39_002409</name>
</gene>
<evidence type="ECO:0000256" key="1">
    <source>
        <dbReference type="SAM" id="MobiDB-lite"/>
    </source>
</evidence>
<accession>A0A840RQ91</accession>